<dbReference type="AlphaFoldDB" id="A0A8J7LBR0"/>
<evidence type="ECO:0000313" key="2">
    <source>
        <dbReference type="Proteomes" id="UP000632766"/>
    </source>
</evidence>
<dbReference type="RefSeq" id="WP_198127456.1">
    <property type="nucleotide sequence ID" value="NZ_JAECZC010000066.1"/>
</dbReference>
<dbReference type="EMBL" id="JAECZC010000066">
    <property type="protein sequence ID" value="MBH8565666.1"/>
    <property type="molecule type" value="Genomic_DNA"/>
</dbReference>
<organism evidence="1 2">
    <name type="scientific">Amazonocrinis nigriterrae CENA67</name>
    <dbReference type="NCBI Taxonomy" id="2794033"/>
    <lineage>
        <taxon>Bacteria</taxon>
        <taxon>Bacillati</taxon>
        <taxon>Cyanobacteriota</taxon>
        <taxon>Cyanophyceae</taxon>
        <taxon>Nostocales</taxon>
        <taxon>Nostocaceae</taxon>
        <taxon>Amazonocrinis</taxon>
        <taxon>Amazonocrinis nigriterrae</taxon>
    </lineage>
</organism>
<evidence type="ECO:0008006" key="3">
    <source>
        <dbReference type="Google" id="ProtNLM"/>
    </source>
</evidence>
<gene>
    <name evidence="1" type="ORF">I8748_26420</name>
</gene>
<evidence type="ECO:0000313" key="1">
    <source>
        <dbReference type="EMBL" id="MBH8565666.1"/>
    </source>
</evidence>
<keyword evidence="2" id="KW-1185">Reference proteome</keyword>
<reference evidence="1 2" key="1">
    <citation type="journal article" date="2021" name="Int. J. Syst. Evol. Microbiol.">
        <title>Amazonocrinis nigriterrae gen. nov., sp. nov., Atlanticothrix silvestris gen. nov., sp. nov. and Dendronalium phyllosphericum gen. nov., sp. nov., nostocacean cyanobacteria from Brazilian environments.</title>
        <authorList>
            <person name="Alvarenga D.O."/>
            <person name="Andreote A.P.D."/>
            <person name="Branco L.H.Z."/>
            <person name="Delbaje E."/>
            <person name="Cruz R.B."/>
            <person name="Varani A.M."/>
            <person name="Fiore M.F."/>
        </authorList>
    </citation>
    <scope>NUCLEOTIDE SEQUENCE [LARGE SCALE GENOMIC DNA]</scope>
    <source>
        <strain evidence="1 2">CENA67</strain>
    </source>
</reference>
<comment type="caution">
    <text evidence="1">The sequence shown here is derived from an EMBL/GenBank/DDBJ whole genome shotgun (WGS) entry which is preliminary data.</text>
</comment>
<proteinExistence type="predicted"/>
<dbReference type="Proteomes" id="UP000632766">
    <property type="component" value="Unassembled WGS sequence"/>
</dbReference>
<accession>A0A8J7LBR0</accession>
<protein>
    <recommendedName>
        <fullName evidence="3">Resolvase HTH domain-containing protein</fullName>
    </recommendedName>
</protein>
<name>A0A8J7LBR0_9NOST</name>
<sequence length="230" mass="26841">MDEQLQKLIGEVCRYPDPSLERQKALNKLLMLIQQLPGIYKSSHPDYLEALNLTWEWVSRKICTFEARSPSLQQSLIIWINGFLKWRIKDLYTPDSNYTFSLDRPTRNEEGDETTLLNILPDPQSPTMTLDLLDLKIAQIQEAQRQSIGKRIKQYIEQDKEGKLTASHPRKNSECHCQLLAMRLLVQNPPHKIADIARELNISNQTLYSHWKSHCLPLLREIAINYGYEK</sequence>